<dbReference type="InterPro" id="IPR036259">
    <property type="entry name" value="MFS_trans_sf"/>
</dbReference>
<evidence type="ECO:0000256" key="4">
    <source>
        <dbReference type="ARBA" id="ARBA00023136"/>
    </source>
</evidence>
<evidence type="ECO:0000256" key="2">
    <source>
        <dbReference type="ARBA" id="ARBA00022692"/>
    </source>
</evidence>
<evidence type="ECO:0000313" key="7">
    <source>
        <dbReference type="Proteomes" id="UP001286313"/>
    </source>
</evidence>
<gene>
    <name evidence="6" type="ORF">Pcinc_003335</name>
</gene>
<dbReference type="EMBL" id="JAWQEG010000246">
    <property type="protein sequence ID" value="KAK3892829.1"/>
    <property type="molecule type" value="Genomic_DNA"/>
</dbReference>
<evidence type="ECO:0000256" key="5">
    <source>
        <dbReference type="SAM" id="Phobius"/>
    </source>
</evidence>
<dbReference type="GO" id="GO:0016020">
    <property type="term" value="C:membrane"/>
    <property type="evidence" value="ECO:0007669"/>
    <property type="project" value="UniProtKB-SubCell"/>
</dbReference>
<feature type="transmembrane region" description="Helical" evidence="5">
    <location>
        <begin position="37"/>
        <end position="58"/>
    </location>
</feature>
<evidence type="ECO:0000256" key="1">
    <source>
        <dbReference type="ARBA" id="ARBA00004141"/>
    </source>
</evidence>
<keyword evidence="2 5" id="KW-0812">Transmembrane</keyword>
<dbReference type="GO" id="GO:0022857">
    <property type="term" value="F:transmembrane transporter activity"/>
    <property type="evidence" value="ECO:0007669"/>
    <property type="project" value="InterPro"/>
</dbReference>
<dbReference type="Proteomes" id="UP001286313">
    <property type="component" value="Unassembled WGS sequence"/>
</dbReference>
<reference evidence="6" key="1">
    <citation type="submission" date="2023-10" db="EMBL/GenBank/DDBJ databases">
        <title>Genome assemblies of two species of porcelain crab, Petrolisthes cinctipes and Petrolisthes manimaculis (Anomura: Porcellanidae).</title>
        <authorList>
            <person name="Angst P."/>
        </authorList>
    </citation>
    <scope>NUCLEOTIDE SEQUENCE</scope>
    <source>
        <strain evidence="6">PB745_01</strain>
        <tissue evidence="6">Gill</tissue>
    </source>
</reference>
<keyword evidence="4 5" id="KW-0472">Membrane</keyword>
<feature type="transmembrane region" description="Helical" evidence="5">
    <location>
        <begin position="12"/>
        <end position="31"/>
    </location>
</feature>
<comment type="subcellular location">
    <subcellularLocation>
        <location evidence="1">Membrane</location>
        <topology evidence="1">Multi-pass membrane protein</topology>
    </subcellularLocation>
</comment>
<sequence>MECFQRRHRSTAGITIFLPWIFGLILIGGVFKLFLNWFWSLFFISLSHLIFIPLLWFIDESPRWLIVRGHHDRALQVLKKAAR</sequence>
<evidence type="ECO:0000256" key="3">
    <source>
        <dbReference type="ARBA" id="ARBA00022989"/>
    </source>
</evidence>
<accession>A0AAE1GGW0</accession>
<protein>
    <submittedName>
        <fullName evidence="6">Uncharacterized protein</fullName>
    </submittedName>
</protein>
<dbReference type="Pfam" id="PF00083">
    <property type="entry name" value="Sugar_tr"/>
    <property type="match status" value="1"/>
</dbReference>
<dbReference type="Gene3D" id="1.20.1250.20">
    <property type="entry name" value="MFS general substrate transporter like domains"/>
    <property type="match status" value="1"/>
</dbReference>
<name>A0AAE1GGW0_PETCI</name>
<evidence type="ECO:0000313" key="6">
    <source>
        <dbReference type="EMBL" id="KAK3892829.1"/>
    </source>
</evidence>
<comment type="caution">
    <text evidence="6">The sequence shown here is derived from an EMBL/GenBank/DDBJ whole genome shotgun (WGS) entry which is preliminary data.</text>
</comment>
<dbReference type="PANTHER" id="PTHR24064">
    <property type="entry name" value="SOLUTE CARRIER FAMILY 22 MEMBER"/>
    <property type="match status" value="1"/>
</dbReference>
<proteinExistence type="predicted"/>
<keyword evidence="7" id="KW-1185">Reference proteome</keyword>
<organism evidence="6 7">
    <name type="scientific">Petrolisthes cinctipes</name>
    <name type="common">Flat porcelain crab</name>
    <dbReference type="NCBI Taxonomy" id="88211"/>
    <lineage>
        <taxon>Eukaryota</taxon>
        <taxon>Metazoa</taxon>
        <taxon>Ecdysozoa</taxon>
        <taxon>Arthropoda</taxon>
        <taxon>Crustacea</taxon>
        <taxon>Multicrustacea</taxon>
        <taxon>Malacostraca</taxon>
        <taxon>Eumalacostraca</taxon>
        <taxon>Eucarida</taxon>
        <taxon>Decapoda</taxon>
        <taxon>Pleocyemata</taxon>
        <taxon>Anomura</taxon>
        <taxon>Galatheoidea</taxon>
        <taxon>Porcellanidae</taxon>
        <taxon>Petrolisthes</taxon>
    </lineage>
</organism>
<dbReference type="AlphaFoldDB" id="A0AAE1GGW0"/>
<dbReference type="InterPro" id="IPR005828">
    <property type="entry name" value="MFS_sugar_transport-like"/>
</dbReference>
<dbReference type="SUPFAM" id="SSF103473">
    <property type="entry name" value="MFS general substrate transporter"/>
    <property type="match status" value="1"/>
</dbReference>
<keyword evidence="3 5" id="KW-1133">Transmembrane helix</keyword>